<dbReference type="InterPro" id="IPR024934">
    <property type="entry name" value="Rubredoxin-like_dom"/>
</dbReference>
<dbReference type="PROSITE" id="PS50905">
    <property type="entry name" value="FERRITIN_LIKE"/>
    <property type="match status" value="1"/>
</dbReference>
<keyword evidence="2" id="KW-0249">Electron transport</keyword>
<dbReference type="InterPro" id="IPR052753">
    <property type="entry name" value="Rbr2/Nigerythrin"/>
</dbReference>
<dbReference type="Pfam" id="PF21349">
    <property type="entry name" value="RUBY_RBDX"/>
    <property type="match status" value="1"/>
</dbReference>
<protein>
    <submittedName>
        <fullName evidence="6">Rubrerythrin</fullName>
    </submittedName>
</protein>
<reference evidence="6 7" key="1">
    <citation type="submission" date="2014-04" db="EMBL/GenBank/DDBJ databases">
        <title>Whole genome sequence of 'Brachyspira hampsonii' D13-03603F2.</title>
        <authorList>
            <person name="Patterson A.H."/>
            <person name="Chaban B."/>
            <person name="Fernando C."/>
            <person name="Harding J.C."/>
            <person name="Hill J.E."/>
        </authorList>
    </citation>
    <scope>NUCLEOTIDE SEQUENCE [LARGE SCALE GENOMIC DNA]</scope>
    <source>
        <strain evidence="6 7">D13-03603F2</strain>
    </source>
</reference>
<feature type="signal peptide" evidence="3">
    <location>
        <begin position="1"/>
        <end position="21"/>
    </location>
</feature>
<gene>
    <name evidence="6" type="ORF">DJ52_11515</name>
</gene>
<dbReference type="Gene3D" id="1.20.1260.10">
    <property type="match status" value="1"/>
</dbReference>
<dbReference type="Pfam" id="PF02915">
    <property type="entry name" value="Rubrerythrin"/>
    <property type="match status" value="1"/>
</dbReference>
<keyword evidence="1" id="KW-0813">Transport</keyword>
<dbReference type="InterPro" id="IPR048574">
    <property type="entry name" value="RUBY_RBDX"/>
</dbReference>
<feature type="domain" description="Rubredoxin-like" evidence="4">
    <location>
        <begin position="168"/>
        <end position="201"/>
    </location>
</feature>
<dbReference type="InterPro" id="IPR009078">
    <property type="entry name" value="Ferritin-like_SF"/>
</dbReference>
<feature type="domain" description="Ferritin-like diiron" evidence="5">
    <location>
        <begin position="21"/>
        <end position="164"/>
    </location>
</feature>
<organism evidence="6 7">
    <name type="scientific">Brachyspira murdochii</name>
    <dbReference type="NCBI Taxonomy" id="84378"/>
    <lineage>
        <taxon>Bacteria</taxon>
        <taxon>Pseudomonadati</taxon>
        <taxon>Spirochaetota</taxon>
        <taxon>Spirochaetia</taxon>
        <taxon>Brachyspirales</taxon>
        <taxon>Brachyspiraceae</taxon>
        <taxon>Brachyspira</taxon>
    </lineage>
</organism>
<dbReference type="Proteomes" id="UP000238924">
    <property type="component" value="Unassembled WGS sequence"/>
</dbReference>
<sequence length="202" mass="21613">MIKKISLFLLLSFVFASFVYGQTAKSTLDGLSQSYNGEMNASASYAEYAKAAKNKSVAAMFRAASAAEAIHAKLLNEIALSSKLSSTPLKATINAVKTSSDVDNLKSGIAGETYEYTKMYPAFSKVASAEKNKNVADLMNRTAAVEKTHASLYTKTMQDLNANKTLPEGYYLCPVCGYIEAGSAPSKCPLCNATASSFQVFN</sequence>
<dbReference type="PANTHER" id="PTHR33746">
    <property type="entry name" value="RUBRERYTHRIN"/>
    <property type="match status" value="1"/>
</dbReference>
<dbReference type="EMBL" id="JJMJ01000201">
    <property type="protein sequence ID" value="PPS21332.1"/>
    <property type="molecule type" value="Genomic_DNA"/>
</dbReference>
<feature type="chain" id="PRO_5046758347" evidence="3">
    <location>
        <begin position="22"/>
        <end position="202"/>
    </location>
</feature>
<dbReference type="CDD" id="cd00729">
    <property type="entry name" value="rubredoxin_SM"/>
    <property type="match status" value="1"/>
</dbReference>
<dbReference type="InterPro" id="IPR012347">
    <property type="entry name" value="Ferritin-like"/>
</dbReference>
<evidence type="ECO:0000259" key="5">
    <source>
        <dbReference type="PROSITE" id="PS50905"/>
    </source>
</evidence>
<dbReference type="SUPFAM" id="SSF57802">
    <property type="entry name" value="Rubredoxin-like"/>
    <property type="match status" value="1"/>
</dbReference>
<accession>A0ABX5B574</accession>
<proteinExistence type="predicted"/>
<evidence type="ECO:0000259" key="4">
    <source>
        <dbReference type="PROSITE" id="PS50903"/>
    </source>
</evidence>
<dbReference type="RefSeq" id="WP_013115023.1">
    <property type="nucleotide sequence ID" value="NZ_JAWLPZ010000004.1"/>
</dbReference>
<dbReference type="PANTHER" id="PTHR33746:SF4">
    <property type="entry name" value="RUBRERYTHRIN"/>
    <property type="match status" value="1"/>
</dbReference>
<dbReference type="PROSITE" id="PS50903">
    <property type="entry name" value="RUBREDOXIN_LIKE"/>
    <property type="match status" value="1"/>
</dbReference>
<evidence type="ECO:0000313" key="6">
    <source>
        <dbReference type="EMBL" id="PPS21332.1"/>
    </source>
</evidence>
<evidence type="ECO:0000256" key="3">
    <source>
        <dbReference type="SAM" id="SignalP"/>
    </source>
</evidence>
<dbReference type="Gene3D" id="2.20.28.10">
    <property type="match status" value="1"/>
</dbReference>
<keyword evidence="7" id="KW-1185">Reference proteome</keyword>
<comment type="caution">
    <text evidence="6">The sequence shown here is derived from an EMBL/GenBank/DDBJ whole genome shotgun (WGS) entry which is preliminary data.</text>
</comment>
<name>A0ABX5B574_9SPIR</name>
<dbReference type="SUPFAM" id="SSF47240">
    <property type="entry name" value="Ferritin-like"/>
    <property type="match status" value="1"/>
</dbReference>
<dbReference type="InterPro" id="IPR003251">
    <property type="entry name" value="Rr_diiron-bd_dom"/>
</dbReference>
<evidence type="ECO:0000256" key="1">
    <source>
        <dbReference type="ARBA" id="ARBA00022448"/>
    </source>
</evidence>
<dbReference type="InterPro" id="IPR009040">
    <property type="entry name" value="Ferritin-like_diiron"/>
</dbReference>
<evidence type="ECO:0000313" key="7">
    <source>
        <dbReference type="Proteomes" id="UP000238924"/>
    </source>
</evidence>
<keyword evidence="3" id="KW-0732">Signal</keyword>
<evidence type="ECO:0000256" key="2">
    <source>
        <dbReference type="ARBA" id="ARBA00022982"/>
    </source>
</evidence>